<evidence type="ECO:0000313" key="3">
    <source>
        <dbReference type="Proteomes" id="UP000246991"/>
    </source>
</evidence>
<comment type="caution">
    <text evidence="2">The sequence shown here is derived from an EMBL/GenBank/DDBJ whole genome shotgun (WGS) entry which is preliminary data.</text>
</comment>
<sequence length="64" mass="6954">MSILHKTPLKNPHDASLGLNFPTNMHLTATPAYRRRLVGGACHYLVFYLQATAAISLAGYGGRV</sequence>
<gene>
    <name evidence="2" type="ORF">C7212DRAFT_322141</name>
</gene>
<feature type="non-terminal residue" evidence="2">
    <location>
        <position position="64"/>
    </location>
</feature>
<keyword evidence="1" id="KW-0472">Membrane</keyword>
<keyword evidence="3" id="KW-1185">Reference proteome</keyword>
<dbReference type="EMBL" id="PYWC01000035">
    <property type="protein sequence ID" value="PWW76297.1"/>
    <property type="molecule type" value="Genomic_DNA"/>
</dbReference>
<keyword evidence="1" id="KW-0812">Transmembrane</keyword>
<evidence type="ECO:0000256" key="1">
    <source>
        <dbReference type="SAM" id="Phobius"/>
    </source>
</evidence>
<dbReference type="AlphaFoldDB" id="A0A317SRS9"/>
<evidence type="ECO:0000313" key="2">
    <source>
        <dbReference type="EMBL" id="PWW76297.1"/>
    </source>
</evidence>
<accession>A0A317SRS9</accession>
<protein>
    <submittedName>
        <fullName evidence="2">Uncharacterized protein</fullName>
    </submittedName>
</protein>
<keyword evidence="1" id="KW-1133">Transmembrane helix</keyword>
<organism evidence="2 3">
    <name type="scientific">Tuber magnatum</name>
    <name type="common">white Piedmont truffle</name>
    <dbReference type="NCBI Taxonomy" id="42249"/>
    <lineage>
        <taxon>Eukaryota</taxon>
        <taxon>Fungi</taxon>
        <taxon>Dikarya</taxon>
        <taxon>Ascomycota</taxon>
        <taxon>Pezizomycotina</taxon>
        <taxon>Pezizomycetes</taxon>
        <taxon>Pezizales</taxon>
        <taxon>Tuberaceae</taxon>
        <taxon>Tuber</taxon>
    </lineage>
</organism>
<name>A0A317SRS9_9PEZI</name>
<reference evidence="2 3" key="1">
    <citation type="submission" date="2018-03" db="EMBL/GenBank/DDBJ databases">
        <title>Genomes of Pezizomycetes fungi and the evolution of truffles.</title>
        <authorList>
            <person name="Murat C."/>
            <person name="Payen T."/>
            <person name="Noel B."/>
            <person name="Kuo A."/>
            <person name="Martin F.M."/>
        </authorList>
    </citation>
    <scope>NUCLEOTIDE SEQUENCE [LARGE SCALE GENOMIC DNA]</scope>
    <source>
        <strain evidence="2">091103-1</strain>
    </source>
</reference>
<proteinExistence type="predicted"/>
<dbReference type="Proteomes" id="UP000246991">
    <property type="component" value="Unassembled WGS sequence"/>
</dbReference>
<feature type="transmembrane region" description="Helical" evidence="1">
    <location>
        <begin position="41"/>
        <end position="61"/>
    </location>
</feature>